<feature type="domain" description="Methyltransferase type 11" evidence="1">
    <location>
        <begin position="37"/>
        <end position="123"/>
    </location>
</feature>
<dbReference type="CDD" id="cd02440">
    <property type="entry name" value="AdoMet_MTases"/>
    <property type="match status" value="1"/>
</dbReference>
<dbReference type="HOGENOM" id="CLU_096708_0_0_2"/>
<gene>
    <name evidence="2" type="ordered locus">Metin_0995</name>
</gene>
<dbReference type="InterPro" id="IPR050508">
    <property type="entry name" value="Methyltransf_Superfamily"/>
</dbReference>
<dbReference type="STRING" id="573063.Metin_0995"/>
<dbReference type="SUPFAM" id="SSF53335">
    <property type="entry name" value="S-adenosyl-L-methionine-dependent methyltransferases"/>
    <property type="match status" value="1"/>
</dbReference>
<proteinExistence type="predicted"/>
<name>D5VSV0_METIM</name>
<evidence type="ECO:0000313" key="3">
    <source>
        <dbReference type="Proteomes" id="UP000002061"/>
    </source>
</evidence>
<reference evidence="2" key="1">
    <citation type="submission" date="2010-04" db="EMBL/GenBank/DDBJ databases">
        <title>Complete sequence of Methanocaldococcus infernus ME.</title>
        <authorList>
            <consortium name="US DOE Joint Genome Institute"/>
            <person name="Lucas S."/>
            <person name="Copeland A."/>
            <person name="Lapidus A."/>
            <person name="Cheng J.-F."/>
            <person name="Bruce D."/>
            <person name="Goodwin L."/>
            <person name="Pitluck S."/>
            <person name="Munk A.C."/>
            <person name="Detter J.C."/>
            <person name="Han C."/>
            <person name="Tapia R."/>
            <person name="Land M."/>
            <person name="Hauser L."/>
            <person name="Kyrpides N."/>
            <person name="Mikhailova N."/>
            <person name="Sieprawska-Lupa M."/>
            <person name="Whitman W.B."/>
            <person name="Woyke T."/>
        </authorList>
    </citation>
    <scope>NUCLEOTIDE SEQUENCE [LARGE SCALE GENOMIC DNA]</scope>
    <source>
        <strain evidence="2">ME</strain>
    </source>
</reference>
<evidence type="ECO:0000259" key="1">
    <source>
        <dbReference type="Pfam" id="PF08241"/>
    </source>
</evidence>
<evidence type="ECO:0000313" key="2">
    <source>
        <dbReference type="EMBL" id="ADG13653.1"/>
    </source>
</evidence>
<dbReference type="AlphaFoldDB" id="D5VSV0"/>
<dbReference type="Proteomes" id="UP000002061">
    <property type="component" value="Chromosome"/>
</dbReference>
<keyword evidence="3" id="KW-1185">Reference proteome</keyword>
<dbReference type="GeneID" id="9132008"/>
<dbReference type="PANTHER" id="PTHR42912">
    <property type="entry name" value="METHYLTRANSFERASE"/>
    <property type="match status" value="1"/>
</dbReference>
<protein>
    <recommendedName>
        <fullName evidence="1">Methyltransferase type 11 domain-containing protein</fullName>
    </recommendedName>
</protein>
<sequence>MKYYDKLAKYYDKLYKEKYMREVEKKVIMKEVEGLTLDIGCGTGEQLKLLNEGIGLDISLEMAKIAKEKCKKFVVVANSEHLPFKDESFDTVISFFGALNHCNIDKAFKEVYRVLKPEGKFIFTVANAYDIKWIVKNLRRKGLKKTLKAVKERRGRLVKYIDGERIRVKIRFYSMNEIKEKLLKNNFKIEYSFGANITNSFIDKFIYKSFLKYFGSYIGVVARKC</sequence>
<dbReference type="RefSeq" id="WP_013100398.1">
    <property type="nucleotide sequence ID" value="NC_014122.1"/>
</dbReference>
<dbReference type="eggNOG" id="arCOG01774">
    <property type="taxonomic scope" value="Archaea"/>
</dbReference>
<accession>D5VSV0</accession>
<dbReference type="Pfam" id="PF08241">
    <property type="entry name" value="Methyltransf_11"/>
    <property type="match status" value="1"/>
</dbReference>
<organism evidence="2 3">
    <name type="scientific">Methanocaldococcus infernus (strain DSM 11812 / JCM 15783 / ME)</name>
    <dbReference type="NCBI Taxonomy" id="573063"/>
    <lineage>
        <taxon>Archaea</taxon>
        <taxon>Methanobacteriati</taxon>
        <taxon>Methanobacteriota</taxon>
        <taxon>Methanomada group</taxon>
        <taxon>Methanococci</taxon>
        <taxon>Methanococcales</taxon>
        <taxon>Methanocaldococcaceae</taxon>
        <taxon>Methanocaldococcus</taxon>
    </lineage>
</organism>
<dbReference type="InterPro" id="IPR013216">
    <property type="entry name" value="Methyltransf_11"/>
</dbReference>
<dbReference type="InterPro" id="IPR029063">
    <property type="entry name" value="SAM-dependent_MTases_sf"/>
</dbReference>
<dbReference type="PANTHER" id="PTHR42912:SF80">
    <property type="entry name" value="METHYLTRANSFERASE DOMAIN-CONTAINING PROTEIN"/>
    <property type="match status" value="1"/>
</dbReference>
<dbReference type="KEGG" id="mif:Metin_0995"/>
<dbReference type="Gene3D" id="3.40.50.150">
    <property type="entry name" value="Vaccinia Virus protein VP39"/>
    <property type="match status" value="1"/>
</dbReference>
<dbReference type="GO" id="GO:0008757">
    <property type="term" value="F:S-adenosylmethionine-dependent methyltransferase activity"/>
    <property type="evidence" value="ECO:0007669"/>
    <property type="project" value="InterPro"/>
</dbReference>
<dbReference type="EMBL" id="CP002009">
    <property type="protein sequence ID" value="ADG13653.1"/>
    <property type="molecule type" value="Genomic_DNA"/>
</dbReference>